<name>A0A1I1GXF6_9ACTN</name>
<evidence type="ECO:0000313" key="4">
    <source>
        <dbReference type="Proteomes" id="UP000199207"/>
    </source>
</evidence>
<dbReference type="PANTHER" id="PTHR43433">
    <property type="entry name" value="HYDROLASE, ALPHA/BETA FOLD FAMILY PROTEIN"/>
    <property type="match status" value="1"/>
</dbReference>
<organism evidence="3 4">
    <name type="scientific">Streptomyces aidingensis</name>
    <dbReference type="NCBI Taxonomy" id="910347"/>
    <lineage>
        <taxon>Bacteria</taxon>
        <taxon>Bacillati</taxon>
        <taxon>Actinomycetota</taxon>
        <taxon>Actinomycetes</taxon>
        <taxon>Kitasatosporales</taxon>
        <taxon>Streptomycetaceae</taxon>
        <taxon>Streptomyces</taxon>
    </lineage>
</organism>
<keyword evidence="4" id="KW-1185">Reference proteome</keyword>
<proteinExistence type="predicted"/>
<evidence type="ECO:0000313" key="3">
    <source>
        <dbReference type="EMBL" id="SFC16156.1"/>
    </source>
</evidence>
<dbReference type="PANTHER" id="PTHR43433:SF1">
    <property type="entry name" value="BLL5160 PROTEIN"/>
    <property type="match status" value="1"/>
</dbReference>
<dbReference type="EMBL" id="FOLM01000002">
    <property type="protein sequence ID" value="SFC16156.1"/>
    <property type="molecule type" value="Genomic_DNA"/>
</dbReference>
<protein>
    <submittedName>
        <fullName evidence="3">Pimeloyl-ACP methyl ester carboxylesterase</fullName>
    </submittedName>
</protein>
<dbReference type="STRING" id="910347.SAMN05421773_102164"/>
<accession>A0A1I1GXF6</accession>
<reference evidence="3 4" key="1">
    <citation type="submission" date="2016-10" db="EMBL/GenBank/DDBJ databases">
        <authorList>
            <person name="de Groot N.N."/>
        </authorList>
    </citation>
    <scope>NUCLEOTIDE SEQUENCE [LARGE SCALE GENOMIC DNA]</scope>
    <source>
        <strain evidence="3 4">CGMCC 4.5739</strain>
    </source>
</reference>
<dbReference type="InterPro" id="IPR050471">
    <property type="entry name" value="AB_hydrolase"/>
</dbReference>
<dbReference type="Proteomes" id="UP000199207">
    <property type="component" value="Unassembled WGS sequence"/>
</dbReference>
<dbReference type="Pfam" id="PF12697">
    <property type="entry name" value="Abhydrolase_6"/>
    <property type="match status" value="1"/>
</dbReference>
<dbReference type="InterPro" id="IPR000073">
    <property type="entry name" value="AB_hydrolase_1"/>
</dbReference>
<dbReference type="SUPFAM" id="SSF53474">
    <property type="entry name" value="alpha/beta-Hydrolases"/>
    <property type="match status" value="1"/>
</dbReference>
<feature type="domain" description="AB hydrolase-1" evidence="2">
    <location>
        <begin position="38"/>
        <end position="284"/>
    </location>
</feature>
<gene>
    <name evidence="3" type="ORF">SAMN05421773_102164</name>
</gene>
<feature type="region of interest" description="Disordered" evidence="1">
    <location>
        <begin position="294"/>
        <end position="316"/>
    </location>
</feature>
<dbReference type="PRINTS" id="PR00111">
    <property type="entry name" value="ABHYDROLASE"/>
</dbReference>
<dbReference type="GO" id="GO:0003824">
    <property type="term" value="F:catalytic activity"/>
    <property type="evidence" value="ECO:0007669"/>
    <property type="project" value="UniProtKB-ARBA"/>
</dbReference>
<dbReference type="AlphaFoldDB" id="A0A1I1GXF6"/>
<dbReference type="Gene3D" id="3.40.50.1820">
    <property type="entry name" value="alpha/beta hydrolase"/>
    <property type="match status" value="1"/>
</dbReference>
<sequence>MSRTAVAVTGAPQVLTVESTGGARLHTEILGPKDAPAVVLSHGWTCNTAFWEPVVRRLAGDHRVVRYDQRGHGRSPATPGACSTEALADDLCAVLAATVPAARRAVIGGHSMGGMTIVAAAGRPEFEERAAAAMLCSTGMGGLTTEARVAPVTSPPRLRTLMQRAFLTSSLPMGPVTPVSRRVLHYVTMGPGAGPELRADVARMVAACPRRVRGEWGRVLAGLSLMDRLPRLTVPAVVVHGTRDRLTPRVHAHRMARALPDCEGPVLLDGLGHMTPLEDPDRIAGILRELARRHLAPPDPGEPDGTQHGTQHGEVG</sequence>
<dbReference type="InterPro" id="IPR029058">
    <property type="entry name" value="AB_hydrolase_fold"/>
</dbReference>
<evidence type="ECO:0000256" key="1">
    <source>
        <dbReference type="SAM" id="MobiDB-lite"/>
    </source>
</evidence>
<evidence type="ECO:0000259" key="2">
    <source>
        <dbReference type="Pfam" id="PF12697"/>
    </source>
</evidence>
<dbReference type="RefSeq" id="WP_093837490.1">
    <property type="nucleotide sequence ID" value="NZ_FOLM01000002.1"/>
</dbReference>
<dbReference type="OrthoDB" id="5422338at2"/>